<dbReference type="InterPro" id="IPR006968">
    <property type="entry name" value="RUS_fam"/>
</dbReference>
<proteinExistence type="inferred from homology"/>
<dbReference type="PANTHER" id="PTHR12770">
    <property type="entry name" value="RUS1 FAMILY PROTEIN C16ORF58"/>
    <property type="match status" value="1"/>
</dbReference>
<evidence type="ECO:0000313" key="9">
    <source>
        <dbReference type="EMBL" id="OJT08308.1"/>
    </source>
</evidence>
<sequence length="424" mass="46133">MNSIFIGIATMLYVFDISKAKDEEGNEILPEVDFRGFIRYQIWNAVQAFCSSLAGLFASRAVLQAIVSGYYLGTSLYPEAKTYRLLADILNDAAMVTDTLSPHLAHVSFSLNYPFLVPASNSTLRVVALCLSGAFRALCGAVAGGSKAALTVHFATAGERPGDVGDLSAKDGSKETVLALLGMLCGSVVLKYVHTPRATYIVLFGLIFCHLAANFIAVRVIAMRAFNRQRASIAWCEFRKSFDGEGNAVAKPVVLDYLRVARQERIFTDSARIPIPQHVRSAYAHCALGVSFLSLSGRQPLSNEQMATLLEVFAHEKYILWSTSNPSRIAIVLKDGHSPHDHLKAWAHAHEVASIYSGEAHPRGFGQTLATIREGLAKVSRLFPPFLQAAQEVGWKTEEGVLVGGSPITVTIGEAELPEDRKHV</sequence>
<evidence type="ECO:0000256" key="5">
    <source>
        <dbReference type="ARBA" id="ARBA00023136"/>
    </source>
</evidence>
<evidence type="ECO:0000256" key="2">
    <source>
        <dbReference type="ARBA" id="ARBA00007558"/>
    </source>
</evidence>
<dbReference type="InterPro" id="IPR055412">
    <property type="entry name" value="UVB_sens_C"/>
</dbReference>
<dbReference type="AlphaFoldDB" id="A0A1M2VL59"/>
<accession>A0A1M2VL59</accession>
<feature type="domain" description="Root UVB sensitive protein C-terminal" evidence="8">
    <location>
        <begin position="303"/>
        <end position="401"/>
    </location>
</feature>
<gene>
    <name evidence="9" type="ORF">TRAPUB_847</name>
</gene>
<dbReference type="InterPro" id="IPR054549">
    <property type="entry name" value="UVB_sens_RUS_dom"/>
</dbReference>
<keyword evidence="3 6" id="KW-0812">Transmembrane</keyword>
<comment type="caution">
    <text evidence="9">The sequence shown here is derived from an EMBL/GenBank/DDBJ whole genome shotgun (WGS) entry which is preliminary data.</text>
</comment>
<organism evidence="9 10">
    <name type="scientific">Trametes pubescens</name>
    <name type="common">White-rot fungus</name>
    <dbReference type="NCBI Taxonomy" id="154538"/>
    <lineage>
        <taxon>Eukaryota</taxon>
        <taxon>Fungi</taxon>
        <taxon>Dikarya</taxon>
        <taxon>Basidiomycota</taxon>
        <taxon>Agaricomycotina</taxon>
        <taxon>Agaricomycetes</taxon>
        <taxon>Polyporales</taxon>
        <taxon>Polyporaceae</taxon>
        <taxon>Trametes</taxon>
    </lineage>
</organism>
<evidence type="ECO:0000256" key="6">
    <source>
        <dbReference type="SAM" id="Phobius"/>
    </source>
</evidence>
<protein>
    <submittedName>
        <fullName evidence="9">Protein root UVB sensitive 3</fullName>
    </submittedName>
</protein>
<dbReference type="PANTHER" id="PTHR12770:SF31">
    <property type="entry name" value="RUS FAMILY MEMBER 1"/>
    <property type="match status" value="1"/>
</dbReference>
<dbReference type="EMBL" id="MNAD01001066">
    <property type="protein sequence ID" value="OJT08308.1"/>
    <property type="molecule type" value="Genomic_DNA"/>
</dbReference>
<dbReference type="Pfam" id="PF24160">
    <property type="entry name" value="UVB_sens_C"/>
    <property type="match status" value="1"/>
</dbReference>
<evidence type="ECO:0000259" key="8">
    <source>
        <dbReference type="Pfam" id="PF24160"/>
    </source>
</evidence>
<feature type="transmembrane region" description="Helical" evidence="6">
    <location>
        <begin position="200"/>
        <end position="222"/>
    </location>
</feature>
<dbReference type="GO" id="GO:0016020">
    <property type="term" value="C:membrane"/>
    <property type="evidence" value="ECO:0007669"/>
    <property type="project" value="UniProtKB-SubCell"/>
</dbReference>
<dbReference type="Proteomes" id="UP000184267">
    <property type="component" value="Unassembled WGS sequence"/>
</dbReference>
<keyword evidence="5 6" id="KW-0472">Membrane</keyword>
<dbReference type="OrthoDB" id="364779at2759"/>
<evidence type="ECO:0000259" key="7">
    <source>
        <dbReference type="Pfam" id="PF04884"/>
    </source>
</evidence>
<reference evidence="9 10" key="1">
    <citation type="submission" date="2016-10" db="EMBL/GenBank/DDBJ databases">
        <title>Genome sequence of the basidiomycete white-rot fungus Trametes pubescens.</title>
        <authorList>
            <person name="Makela M.R."/>
            <person name="Granchi Z."/>
            <person name="Peng M."/>
            <person name="De Vries R.P."/>
            <person name="Grigoriev I."/>
            <person name="Riley R."/>
            <person name="Hilden K."/>
        </authorList>
    </citation>
    <scope>NUCLEOTIDE SEQUENCE [LARGE SCALE GENOMIC DNA]</scope>
    <source>
        <strain evidence="9 10">FBCC735</strain>
    </source>
</reference>
<evidence type="ECO:0000313" key="10">
    <source>
        <dbReference type="Proteomes" id="UP000184267"/>
    </source>
</evidence>
<feature type="domain" description="Protein root UVB sensitive/RUS" evidence="7">
    <location>
        <begin position="66"/>
        <end position="239"/>
    </location>
</feature>
<feature type="transmembrane region" description="Helical" evidence="6">
    <location>
        <begin position="177"/>
        <end position="194"/>
    </location>
</feature>
<evidence type="ECO:0000256" key="4">
    <source>
        <dbReference type="ARBA" id="ARBA00022989"/>
    </source>
</evidence>
<comment type="similarity">
    <text evidence="2">Belongs to the RUS1 family.</text>
</comment>
<name>A0A1M2VL59_TRAPU</name>
<evidence type="ECO:0000256" key="1">
    <source>
        <dbReference type="ARBA" id="ARBA00004370"/>
    </source>
</evidence>
<evidence type="ECO:0000256" key="3">
    <source>
        <dbReference type="ARBA" id="ARBA00022692"/>
    </source>
</evidence>
<keyword evidence="10" id="KW-1185">Reference proteome</keyword>
<dbReference type="OMA" id="KWGNLAE"/>
<dbReference type="Pfam" id="PF04884">
    <property type="entry name" value="UVB_sens_prot"/>
    <property type="match status" value="1"/>
</dbReference>
<comment type="subcellular location">
    <subcellularLocation>
        <location evidence="1">Membrane</location>
    </subcellularLocation>
</comment>
<keyword evidence="4 6" id="KW-1133">Transmembrane helix</keyword>